<reference evidence="1" key="1">
    <citation type="submission" date="2022-04" db="EMBL/GenBank/DDBJ databases">
        <title>Genome of the entomopathogenic fungus Entomophthora muscae.</title>
        <authorList>
            <person name="Elya C."/>
            <person name="Lovett B.R."/>
            <person name="Lee E."/>
            <person name="Macias A.M."/>
            <person name="Hajek A.E."/>
            <person name="De Bivort B.L."/>
            <person name="Kasson M.T."/>
            <person name="De Fine Licht H.H."/>
            <person name="Stajich J.E."/>
        </authorList>
    </citation>
    <scope>NUCLEOTIDE SEQUENCE</scope>
    <source>
        <strain evidence="1">Berkeley</strain>
    </source>
</reference>
<evidence type="ECO:0000313" key="2">
    <source>
        <dbReference type="Proteomes" id="UP001165960"/>
    </source>
</evidence>
<evidence type="ECO:0000313" key="1">
    <source>
        <dbReference type="EMBL" id="KAJ9074007.1"/>
    </source>
</evidence>
<dbReference type="EMBL" id="QTSX02002875">
    <property type="protein sequence ID" value="KAJ9074007.1"/>
    <property type="molecule type" value="Genomic_DNA"/>
</dbReference>
<comment type="caution">
    <text evidence="1">The sequence shown here is derived from an EMBL/GenBank/DDBJ whole genome shotgun (WGS) entry which is preliminary data.</text>
</comment>
<name>A0ACC2THL3_9FUNG</name>
<gene>
    <name evidence="1" type="ORF">DSO57_1010564</name>
</gene>
<protein>
    <submittedName>
        <fullName evidence="1">Uncharacterized protein</fullName>
    </submittedName>
</protein>
<accession>A0ACC2THL3</accession>
<keyword evidence="2" id="KW-1185">Reference proteome</keyword>
<dbReference type="Proteomes" id="UP001165960">
    <property type="component" value="Unassembled WGS sequence"/>
</dbReference>
<organism evidence="1 2">
    <name type="scientific">Entomophthora muscae</name>
    <dbReference type="NCBI Taxonomy" id="34485"/>
    <lineage>
        <taxon>Eukaryota</taxon>
        <taxon>Fungi</taxon>
        <taxon>Fungi incertae sedis</taxon>
        <taxon>Zoopagomycota</taxon>
        <taxon>Entomophthoromycotina</taxon>
        <taxon>Entomophthoromycetes</taxon>
        <taxon>Entomophthorales</taxon>
        <taxon>Entomophthoraceae</taxon>
        <taxon>Entomophthora</taxon>
    </lineage>
</organism>
<proteinExistence type="predicted"/>
<sequence>MILPVLKFVVFSLAPFLLLLWSTLPDLWSKITSSSWLVGKNPSSLLNLPNGLLFSGEAVVKSLTCDNLDLDDAVHAPFAPVEQFGALTRACVASPHPHPYALVAHWFDADGIECLVSSAIPCVLSVVPSLSGCPSFVCWPRAPAEGAPEEAAPAEGMGQLRL</sequence>